<evidence type="ECO:0000313" key="2">
    <source>
        <dbReference type="Proteomes" id="UP001332939"/>
    </source>
</evidence>
<accession>A0ABU6EFS9</accession>
<dbReference type="Proteomes" id="UP001332939">
    <property type="component" value="Unassembled WGS sequence"/>
</dbReference>
<comment type="caution">
    <text evidence="1">The sequence shown here is derived from an EMBL/GenBank/DDBJ whole genome shotgun (WGS) entry which is preliminary data.</text>
</comment>
<keyword evidence="2" id="KW-1185">Reference proteome</keyword>
<proteinExistence type="predicted"/>
<organism evidence="1 2">
    <name type="scientific">Proteus cibi</name>
    <dbReference type="NCBI Taxonomy" id="2050966"/>
    <lineage>
        <taxon>Bacteria</taxon>
        <taxon>Pseudomonadati</taxon>
        <taxon>Pseudomonadota</taxon>
        <taxon>Gammaproteobacteria</taxon>
        <taxon>Enterobacterales</taxon>
        <taxon>Morganellaceae</taxon>
        <taxon>Proteus</taxon>
    </lineage>
</organism>
<name>A0ABU6EFS9_9GAMM</name>
<sequence>MVVYLLSEELKVKPEQITLNQALTLDESRPNMGLLGTNRLFSSKKWWDSIDQGKMPLLFFSGVIQKAYVAGQDPSKYNNTIDVLLDDNSIKSIGIYVNKAEDAEFFKIGHNVEIVYALDELKPGATKLFGEQYLDIALEMAVSLKPVVENNFFKPKDLPTGMASYGQSVSSLAISMAQNDGSLEEINAALTKAVKGTHPEGQDPALGILIAWGNLTGIPLDVFLTQQEMTPKKAAEILSNTPPTTEAKTLQFVAAKVYLAFAKSGKEIPSWDAGIGQYRFKNTGEMTNAKHPSREFNSGSIPYGKFENSNLNPIKDIDSFISIEQGNMNKKLGAKIGLGRFPFERGSDGVKQAVQTSAGHSSQCLSC</sequence>
<dbReference type="RefSeq" id="WP_325935058.1">
    <property type="nucleotide sequence ID" value="NZ_JAMZOO010000004.1"/>
</dbReference>
<reference evidence="1 2" key="1">
    <citation type="submission" date="2022-05" db="EMBL/GenBank/DDBJ databases">
        <title>Whole genome sequences of Escherichia coli of fish isolates collected from Assam, India.</title>
        <authorList>
            <person name="Sudha S."/>
            <person name="Muneeb K.H."/>
            <person name="Rakshit O."/>
            <person name="Mendem S.K."/>
            <person name="Raisen C."/>
            <person name="Holmes M.A."/>
            <person name="Shome B.R."/>
            <person name="Sivaraman G.K."/>
        </authorList>
    </citation>
    <scope>NUCLEOTIDE SEQUENCE [LARGE SCALE GENOMIC DNA]</scope>
    <source>
        <strain evidence="1 2">278</strain>
    </source>
</reference>
<protein>
    <submittedName>
        <fullName evidence="1">Uncharacterized protein</fullName>
    </submittedName>
</protein>
<dbReference type="EMBL" id="JAMZOO010000004">
    <property type="protein sequence ID" value="MEB6857941.1"/>
    <property type="molecule type" value="Genomic_DNA"/>
</dbReference>
<gene>
    <name evidence="1" type="ORF">NA736_12975</name>
</gene>
<evidence type="ECO:0000313" key="1">
    <source>
        <dbReference type="EMBL" id="MEB6857941.1"/>
    </source>
</evidence>